<sequence>MNPRLGPAVSVVKISDSILEFFKSNTREQVRIRVQDDTIMEIVDGLDGTLSIDEIAEKYNTEKESLIALMNYLKEKGILDNSLPHEDFNDYERFRRTIHFLADFSKSHENLVEMWNNIQNSKVMIIGLGAVGSWTACNLAQSGVKNFILLDPDKVEISNLHRQYGYHENMIGQYKTDAIENRLMKYNSEITVQKYNCFLEENTLEQFDSEKIDLIINCADKPNVDTTSLWVGEYGMKRDIPHIVGGGYNLHLSLIGQTVIPGKTACVKCFQKQLEETNTIDSSRVKKLQVKNRKVGSFGPMCSLIASFVGMEAIKVLSKNISPANVNRRGELNIYTMDISYSNFEKRKDCEWCGDEGKYRDKKSL</sequence>
<dbReference type="GO" id="GO:0016779">
    <property type="term" value="F:nucleotidyltransferase activity"/>
    <property type="evidence" value="ECO:0007669"/>
    <property type="project" value="UniProtKB-KW"/>
</dbReference>
<organism evidence="2 3">
    <name type="scientific">Lachnospira multipara</name>
    <dbReference type="NCBI Taxonomy" id="28051"/>
    <lineage>
        <taxon>Bacteria</taxon>
        <taxon>Bacillati</taxon>
        <taxon>Bacillota</taxon>
        <taxon>Clostridia</taxon>
        <taxon>Lachnospirales</taxon>
        <taxon>Lachnospiraceae</taxon>
        <taxon>Lachnospira</taxon>
    </lineage>
</organism>
<dbReference type="AlphaFoldDB" id="A0A1H5S4Z9"/>
<evidence type="ECO:0000313" key="3">
    <source>
        <dbReference type="Proteomes" id="UP000236726"/>
    </source>
</evidence>
<dbReference type="EMBL" id="FNUL01000002">
    <property type="protein sequence ID" value="SEF45723.1"/>
    <property type="molecule type" value="Genomic_DNA"/>
</dbReference>
<dbReference type="InterPro" id="IPR035985">
    <property type="entry name" value="Ubiquitin-activating_enz"/>
</dbReference>
<dbReference type="InterPro" id="IPR036388">
    <property type="entry name" value="WH-like_DNA-bd_sf"/>
</dbReference>
<dbReference type="RefSeq" id="WP_103952167.1">
    <property type="nucleotide sequence ID" value="NZ_FNUL01000002.1"/>
</dbReference>
<dbReference type="Proteomes" id="UP000236726">
    <property type="component" value="Unassembled WGS sequence"/>
</dbReference>
<gene>
    <name evidence="2" type="ORF">SAMN05216537_10272</name>
</gene>
<evidence type="ECO:0000313" key="2">
    <source>
        <dbReference type="EMBL" id="SEF45723.1"/>
    </source>
</evidence>
<feature type="domain" description="THIF-type NAD/FAD binding fold" evidence="1">
    <location>
        <begin position="116"/>
        <end position="350"/>
    </location>
</feature>
<dbReference type="InterPro" id="IPR000594">
    <property type="entry name" value="ThiF_NAD_FAD-bd"/>
</dbReference>
<dbReference type="PANTHER" id="PTHR43267">
    <property type="entry name" value="TRNA THREONYLCARBAMOYLADENOSINE DEHYDRATASE"/>
    <property type="match status" value="1"/>
</dbReference>
<name>A0A1H5S4Z9_9FIRM</name>
<keyword evidence="2" id="KW-0548">Nucleotidyltransferase</keyword>
<evidence type="ECO:0000259" key="1">
    <source>
        <dbReference type="Pfam" id="PF00899"/>
    </source>
</evidence>
<dbReference type="SUPFAM" id="SSF69572">
    <property type="entry name" value="Activating enzymes of the ubiquitin-like proteins"/>
    <property type="match status" value="1"/>
</dbReference>
<dbReference type="PANTHER" id="PTHR43267:SF3">
    <property type="entry name" value="THIF PROTEIN"/>
    <property type="match status" value="1"/>
</dbReference>
<accession>A0A1H5S4Z9</accession>
<dbReference type="Gene3D" id="3.40.50.720">
    <property type="entry name" value="NAD(P)-binding Rossmann-like Domain"/>
    <property type="match status" value="1"/>
</dbReference>
<dbReference type="Gene3D" id="1.10.10.10">
    <property type="entry name" value="Winged helix-like DNA-binding domain superfamily/Winged helix DNA-binding domain"/>
    <property type="match status" value="1"/>
</dbReference>
<reference evidence="2 3" key="1">
    <citation type="submission" date="2016-10" db="EMBL/GenBank/DDBJ databases">
        <authorList>
            <person name="de Groot N.N."/>
        </authorList>
    </citation>
    <scope>NUCLEOTIDE SEQUENCE [LARGE SCALE GENOMIC DNA]</scope>
    <source>
        <strain evidence="2 3">D15d</strain>
    </source>
</reference>
<dbReference type="GO" id="GO:0061504">
    <property type="term" value="P:cyclic threonylcarbamoyladenosine biosynthetic process"/>
    <property type="evidence" value="ECO:0007669"/>
    <property type="project" value="TreeGrafter"/>
</dbReference>
<keyword evidence="3" id="KW-1185">Reference proteome</keyword>
<dbReference type="Pfam" id="PF00899">
    <property type="entry name" value="ThiF"/>
    <property type="match status" value="1"/>
</dbReference>
<proteinExistence type="predicted"/>
<dbReference type="GO" id="GO:0008641">
    <property type="term" value="F:ubiquitin-like modifier activating enzyme activity"/>
    <property type="evidence" value="ECO:0007669"/>
    <property type="project" value="InterPro"/>
</dbReference>
<protein>
    <submittedName>
        <fullName evidence="2">Molybdopterin or thiamine biosynthesis adenylyltransferase</fullName>
    </submittedName>
</protein>
<keyword evidence="2" id="KW-0808">Transferase</keyword>
<dbReference type="GO" id="GO:0061503">
    <property type="term" value="F:tRNA threonylcarbamoyladenosine dehydratase"/>
    <property type="evidence" value="ECO:0007669"/>
    <property type="project" value="TreeGrafter"/>
</dbReference>
<dbReference type="InterPro" id="IPR045886">
    <property type="entry name" value="ThiF/MoeB/HesA"/>
</dbReference>